<name>A0A7W7T4L5_9PSEU</name>
<evidence type="ECO:0000313" key="2">
    <source>
        <dbReference type="EMBL" id="MBB4966426.1"/>
    </source>
</evidence>
<evidence type="ECO:0000256" key="1">
    <source>
        <dbReference type="SAM" id="Phobius"/>
    </source>
</evidence>
<accession>A0A7W7T4L5</accession>
<proteinExistence type="predicted"/>
<dbReference type="RefSeq" id="WP_184670397.1">
    <property type="nucleotide sequence ID" value="NZ_BAABAI010000026.1"/>
</dbReference>
<feature type="transmembrane region" description="Helical" evidence="1">
    <location>
        <begin position="157"/>
        <end position="176"/>
    </location>
</feature>
<comment type="caution">
    <text evidence="2">The sequence shown here is derived from an EMBL/GenBank/DDBJ whole genome shotgun (WGS) entry which is preliminary data.</text>
</comment>
<keyword evidence="1" id="KW-0812">Transmembrane</keyword>
<protein>
    <submittedName>
        <fullName evidence="2">Uncharacterized protein</fullName>
    </submittedName>
</protein>
<dbReference type="AlphaFoldDB" id="A0A7W7T4L5"/>
<evidence type="ECO:0000313" key="3">
    <source>
        <dbReference type="Proteomes" id="UP000542674"/>
    </source>
</evidence>
<keyword evidence="3" id="KW-1185">Reference proteome</keyword>
<dbReference type="Proteomes" id="UP000542674">
    <property type="component" value="Unassembled WGS sequence"/>
</dbReference>
<gene>
    <name evidence="2" type="ORF">F4559_003785</name>
</gene>
<feature type="transmembrane region" description="Helical" evidence="1">
    <location>
        <begin position="272"/>
        <end position="291"/>
    </location>
</feature>
<dbReference type="EMBL" id="JACHJS010000001">
    <property type="protein sequence ID" value="MBB4966426.1"/>
    <property type="molecule type" value="Genomic_DNA"/>
</dbReference>
<keyword evidence="1" id="KW-1133">Transmembrane helix</keyword>
<keyword evidence="1" id="KW-0472">Membrane</keyword>
<feature type="transmembrane region" description="Helical" evidence="1">
    <location>
        <begin position="113"/>
        <end position="136"/>
    </location>
</feature>
<sequence>MDDVKRPWHRRRRLVAPLLLLCLYGLVFVLGGLDDPGKDRSEPEAVAKVDACDRQWQFLGLVTDCRATIDGRTHRFRHGIGPDDVGHELEMTRVDDYPLAYRPAREHTGVPDWLFAFLTLSFVVGIVLSAVRLAVVTYELRPPRVVSLEGKALRLRLFERIACALLVPVAYSAFFVNGVLSEHKRPADVRPPEATDQARATRCEPDWWYLGAVESCQVMILSTREIVELHHSQFTSADVGGPPKSVAQVRIRRPAKEWQVTPLPIRPGWAEAFVASGIIAAVVLLCTWIGLRLTRKGKAKEAA</sequence>
<reference evidence="2 3" key="1">
    <citation type="submission" date="2020-08" db="EMBL/GenBank/DDBJ databases">
        <title>Sequencing the genomes of 1000 actinobacteria strains.</title>
        <authorList>
            <person name="Klenk H.-P."/>
        </authorList>
    </citation>
    <scope>NUCLEOTIDE SEQUENCE [LARGE SCALE GENOMIC DNA]</scope>
    <source>
        <strain evidence="2 3">DSM 45084</strain>
    </source>
</reference>
<organism evidence="2 3">
    <name type="scientific">Saccharothrix violaceirubra</name>
    <dbReference type="NCBI Taxonomy" id="413306"/>
    <lineage>
        <taxon>Bacteria</taxon>
        <taxon>Bacillati</taxon>
        <taxon>Actinomycetota</taxon>
        <taxon>Actinomycetes</taxon>
        <taxon>Pseudonocardiales</taxon>
        <taxon>Pseudonocardiaceae</taxon>
        <taxon>Saccharothrix</taxon>
    </lineage>
</organism>
<feature type="transmembrane region" description="Helical" evidence="1">
    <location>
        <begin position="14"/>
        <end position="33"/>
    </location>
</feature>